<evidence type="ECO:0000256" key="1">
    <source>
        <dbReference type="SAM" id="SignalP"/>
    </source>
</evidence>
<dbReference type="Proteomes" id="UP000323136">
    <property type="component" value="Unassembled WGS sequence"/>
</dbReference>
<dbReference type="AlphaFoldDB" id="A0A5S5DXS9"/>
<dbReference type="GO" id="GO:0044384">
    <property type="term" value="C:host outer membrane"/>
    <property type="evidence" value="ECO:0007669"/>
    <property type="project" value="InterPro"/>
</dbReference>
<evidence type="ECO:0008006" key="4">
    <source>
        <dbReference type="Google" id="ProtNLM"/>
    </source>
</evidence>
<dbReference type="OrthoDB" id="871919at2"/>
<comment type="caution">
    <text evidence="2">The sequence shown here is derived from an EMBL/GenBank/DDBJ whole genome shotgun (WGS) entry which is preliminary data.</text>
</comment>
<reference evidence="2 3" key="1">
    <citation type="submission" date="2019-07" db="EMBL/GenBank/DDBJ databases">
        <title>Genomic Encyclopedia of Type Strains, Phase IV (KMG-IV): sequencing the most valuable type-strain genomes for metagenomic binning, comparative biology and taxonomic classification.</title>
        <authorList>
            <person name="Goeker M."/>
        </authorList>
    </citation>
    <scope>NUCLEOTIDE SEQUENCE [LARGE SCALE GENOMIC DNA]</scope>
    <source>
        <strain evidence="2 3">DSM 18961</strain>
    </source>
</reference>
<dbReference type="InterPro" id="IPR000758">
    <property type="entry name" value="Enterovir_OMP"/>
</dbReference>
<dbReference type="RefSeq" id="WP_148868754.1">
    <property type="nucleotide sequence ID" value="NZ_VNIA01000001.1"/>
</dbReference>
<feature type="chain" id="PRO_5024388664" description="Outer membrane protein" evidence="1">
    <location>
        <begin position="25"/>
        <end position="302"/>
    </location>
</feature>
<evidence type="ECO:0000313" key="3">
    <source>
        <dbReference type="Proteomes" id="UP000323136"/>
    </source>
</evidence>
<feature type="signal peptide" evidence="1">
    <location>
        <begin position="1"/>
        <end position="24"/>
    </location>
</feature>
<evidence type="ECO:0000313" key="2">
    <source>
        <dbReference type="EMBL" id="TYQ00069.1"/>
    </source>
</evidence>
<proteinExistence type="predicted"/>
<dbReference type="EMBL" id="VNIA01000001">
    <property type="protein sequence ID" value="TYQ00069.1"/>
    <property type="molecule type" value="Genomic_DNA"/>
</dbReference>
<keyword evidence="1" id="KW-0732">Signal</keyword>
<sequence length="302" mass="34264">MKTTKFKFTTLLVLFYLFSGTIISQNKDIDQNIVVNDSSYVKEKDSSYVLADVSFINDAVFMGRKDSIAAPYLYPSIMYHNKSGLYAKGSFSYLTGSEENRIDLFLLTAGFDFTSKKLEGDISVTKYFFNDDSYNVISEVEIDLTASFKYDFSIINLGIIASTYLNKGDDSDFFLSSEISHDFMSSDNKFQFSPTAGIHLGSQNFYEQYYINNRFGNRKGGSGQGSGSQQTAQINIQESENFDIMAIEFSLPIWFTDNSFIISFIPSFVLPQNEPTLLIEDSVIKENLENTFYWILGVGYKF</sequence>
<name>A0A5S5DXS9_9FLAO</name>
<gene>
    <name evidence="2" type="ORF">C7447_101677</name>
</gene>
<protein>
    <recommendedName>
        <fullName evidence="4">Outer membrane protein</fullName>
    </recommendedName>
</protein>
<accession>A0A5S5DXS9</accession>
<dbReference type="PROSITE" id="PS00695">
    <property type="entry name" value="ENT_VIR_OMP_2"/>
    <property type="match status" value="1"/>
</dbReference>
<keyword evidence="3" id="KW-1185">Reference proteome</keyword>
<organism evidence="2 3">
    <name type="scientific">Tenacibaculum adriaticum</name>
    <dbReference type="NCBI Taxonomy" id="413713"/>
    <lineage>
        <taxon>Bacteria</taxon>
        <taxon>Pseudomonadati</taxon>
        <taxon>Bacteroidota</taxon>
        <taxon>Flavobacteriia</taxon>
        <taxon>Flavobacteriales</taxon>
        <taxon>Flavobacteriaceae</taxon>
        <taxon>Tenacibaculum</taxon>
    </lineage>
</organism>